<reference evidence="1 2" key="1">
    <citation type="submission" date="2014-08" db="EMBL/GenBank/DDBJ databases">
        <title>Complete genome sequence of Corynebacterium deserti GIMN1.010 (=DSM 45689), isolated from desert sand in western China.</title>
        <authorList>
            <person name="Ruckert C."/>
            <person name="Albersmeier A."/>
            <person name="Kalinowski J."/>
        </authorList>
    </citation>
    <scope>NUCLEOTIDE SEQUENCE [LARGE SCALE GENOMIC DNA]</scope>
    <source>
        <strain evidence="1 2">GIMN1.010</strain>
    </source>
</reference>
<evidence type="ECO:0000313" key="1">
    <source>
        <dbReference type="EMBL" id="ALC06244.1"/>
    </source>
</evidence>
<evidence type="ECO:0000313" key="2">
    <source>
        <dbReference type="Proteomes" id="UP000068067"/>
    </source>
</evidence>
<dbReference type="KEGG" id="cdx:CDES_09260"/>
<gene>
    <name evidence="1" type="ORF">CDES_09260</name>
</gene>
<dbReference type="Proteomes" id="UP000068067">
    <property type="component" value="Chromosome"/>
</dbReference>
<organism evidence="1 2">
    <name type="scientific">Corynebacterium deserti GIMN1.010</name>
    <dbReference type="NCBI Taxonomy" id="931089"/>
    <lineage>
        <taxon>Bacteria</taxon>
        <taxon>Bacillati</taxon>
        <taxon>Actinomycetota</taxon>
        <taxon>Actinomycetes</taxon>
        <taxon>Mycobacteriales</taxon>
        <taxon>Corynebacteriaceae</taxon>
        <taxon>Corynebacterium</taxon>
    </lineage>
</organism>
<accession>A0A0M5IUF8</accession>
<proteinExistence type="predicted"/>
<dbReference type="EMBL" id="CP009220">
    <property type="protein sequence ID" value="ALC06244.1"/>
    <property type="molecule type" value="Genomic_DNA"/>
</dbReference>
<sequence>MSDFKVEDIIQTYCDADYLEADTDVEVNTVGVWVTRSSMGVPLATSTLRSMMRTESASSVSSI</sequence>
<name>A0A0M5IUF8_9CORY</name>
<dbReference type="STRING" id="931089.CDES_09260"/>
<dbReference type="AlphaFoldDB" id="A0A0M5IUF8"/>
<dbReference type="RefSeq" id="WP_231686403.1">
    <property type="nucleotide sequence ID" value="NZ_CP009220.1"/>
</dbReference>
<keyword evidence="2" id="KW-1185">Reference proteome</keyword>
<protein>
    <submittedName>
        <fullName evidence="1">Uncharacterized protein</fullName>
    </submittedName>
</protein>